<organism evidence="1 2">
    <name type="scientific">Mycobacterium basiliense</name>
    <dbReference type="NCBI Taxonomy" id="2094119"/>
    <lineage>
        <taxon>Bacteria</taxon>
        <taxon>Bacillati</taxon>
        <taxon>Actinomycetota</taxon>
        <taxon>Actinomycetes</taxon>
        <taxon>Mycobacteriales</taxon>
        <taxon>Mycobacteriaceae</taxon>
        <taxon>Mycobacterium</taxon>
    </lineage>
</organism>
<dbReference type="Proteomes" id="UP000269998">
    <property type="component" value="Chromosome"/>
</dbReference>
<sequence>MPGQIGTPPVRLTLPPEAGSIIAELERPRCSGALPLDHTAANAHSGDRFSRIIAQHCLCDFVFRVRLADQDSSVSSERFALGRQ</sequence>
<name>A0A3S4DS33_9MYCO</name>
<evidence type="ECO:0000313" key="1">
    <source>
        <dbReference type="EMBL" id="VDM87823.1"/>
    </source>
</evidence>
<dbReference type="KEGG" id="mbai:MB901379_01373"/>
<proteinExistence type="predicted"/>
<evidence type="ECO:0000313" key="2">
    <source>
        <dbReference type="Proteomes" id="UP000269998"/>
    </source>
</evidence>
<dbReference type="AlphaFoldDB" id="A0A3S4DS33"/>
<accession>A0A3S4DS33</accession>
<dbReference type="EMBL" id="LR130759">
    <property type="protein sequence ID" value="VDM87823.1"/>
    <property type="molecule type" value="Genomic_DNA"/>
</dbReference>
<keyword evidence="2" id="KW-1185">Reference proteome</keyword>
<reference evidence="2" key="1">
    <citation type="submission" date="2018-02" db="EMBL/GenBank/DDBJ databases">
        <authorList>
            <person name="Seth-Smith MB H."/>
            <person name="Seth-Smith H."/>
        </authorList>
    </citation>
    <scope>NUCLEOTIDE SEQUENCE [LARGE SCALE GENOMIC DNA]</scope>
</reference>
<gene>
    <name evidence="1" type="ORF">MB901379_01373</name>
</gene>
<protein>
    <submittedName>
        <fullName evidence="1">Uncharacterized protein</fullName>
    </submittedName>
</protein>